<comment type="caution">
    <text evidence="1">The sequence shown here is derived from an EMBL/GenBank/DDBJ whole genome shotgun (WGS) entry which is preliminary data.</text>
</comment>
<reference evidence="1" key="1">
    <citation type="submission" date="2022-07" db="EMBL/GenBank/DDBJ databases">
        <title>Genome Sequence of Lecanicillium saksenae.</title>
        <authorList>
            <person name="Buettner E."/>
        </authorList>
    </citation>
    <scope>NUCLEOTIDE SEQUENCE</scope>
    <source>
        <strain evidence="1">VT-O1</strain>
    </source>
</reference>
<gene>
    <name evidence="1" type="ORF">NLG97_g8403</name>
</gene>
<keyword evidence="2" id="KW-1185">Reference proteome</keyword>
<accession>A0ACC1QLN9</accession>
<protein>
    <submittedName>
        <fullName evidence="1">Uncharacterized protein</fullName>
    </submittedName>
</protein>
<dbReference type="EMBL" id="JANAKD010001470">
    <property type="protein sequence ID" value="KAJ3479126.1"/>
    <property type="molecule type" value="Genomic_DNA"/>
</dbReference>
<proteinExistence type="predicted"/>
<name>A0ACC1QLN9_9HYPO</name>
<dbReference type="Proteomes" id="UP001148737">
    <property type="component" value="Unassembled WGS sequence"/>
</dbReference>
<evidence type="ECO:0000313" key="2">
    <source>
        <dbReference type="Proteomes" id="UP001148737"/>
    </source>
</evidence>
<sequence length="450" mass="50376">MPIFIFQLPRELFTIILDHIPERDLFRLSATCQAYRNELAPRLFRVIHFSNDAKSANSALRAAKRFGHLTVELMFEYQGGGDNDCVQLLALPVLLPATQALLRGFDLPELKTIQLIFGTQSNKGAAWKDQLLDLLATTEHPAETTDAEEKHEWRALLNETYAAISENLTISRLILDEFLPINVSALYSRGFRRLLGRLPSAEIRLCTPIRYGGHNEIFSLHGYKSFVTKLSKVLLDHMQKVELLYLDAACCIPLGGVRPTSTQLALPPKSLPLLTTLCLANCFLSSTLLEFIGAHTDTLSCVDLQDCAADFSGANGDLEQPLPQETWANFFSEILKLQSTVLVEFTVDYTNSDLLELFDSGEPTEFGNLGYEAAQIAAESLASSLMADPSRKFFSYATLDPEYGDLIIRRYVNRIQAARYRDQVMYQKLQVLVKRNADQKLRQSPGAATT</sequence>
<organism evidence="1 2">
    <name type="scientific">Lecanicillium saksenae</name>
    <dbReference type="NCBI Taxonomy" id="468837"/>
    <lineage>
        <taxon>Eukaryota</taxon>
        <taxon>Fungi</taxon>
        <taxon>Dikarya</taxon>
        <taxon>Ascomycota</taxon>
        <taxon>Pezizomycotina</taxon>
        <taxon>Sordariomycetes</taxon>
        <taxon>Hypocreomycetidae</taxon>
        <taxon>Hypocreales</taxon>
        <taxon>Cordycipitaceae</taxon>
        <taxon>Lecanicillium</taxon>
    </lineage>
</organism>
<evidence type="ECO:0000313" key="1">
    <source>
        <dbReference type="EMBL" id="KAJ3479126.1"/>
    </source>
</evidence>